<dbReference type="Pfam" id="PF16271">
    <property type="entry name" value="DUF4924"/>
    <property type="match status" value="1"/>
</dbReference>
<dbReference type="OrthoDB" id="1095125at2"/>
<sequence>MKSIADKKKKENIIEYILYLYRMEDLLRAYQFEMNEVNEYVLGHKNVQEEDKEETRVWLSSMIQAMKHEGIQKKGHLQRTQKLVDRLAKIHWQLLKEEAEYMAVYRKTQPHLLQLITDSQQEIPEHEIQIFINTLYGILLSKLNGHKIPEEIMNAASSFGDTLAMLNHAYMSGYEPKLG</sequence>
<evidence type="ECO:0008006" key="3">
    <source>
        <dbReference type="Google" id="ProtNLM"/>
    </source>
</evidence>
<dbReference type="HOGENOM" id="CLU_1493377_0_0_10"/>
<reference evidence="2" key="1">
    <citation type="submission" date="2011-07" db="EMBL/GenBank/DDBJ databases">
        <title>The complete genome of Cyclobacterium marinum DSM 745.</title>
        <authorList>
            <person name="Lucas S."/>
            <person name="Han J."/>
            <person name="Lapidus A."/>
            <person name="Bruce D."/>
            <person name="Goodwin L."/>
            <person name="Pitluck S."/>
            <person name="Peters L."/>
            <person name="Kyrpides N."/>
            <person name="Mavromatis K."/>
            <person name="Ivanova N."/>
            <person name="Ovchinnikova G."/>
            <person name="Chertkov O."/>
            <person name="Detter J.C."/>
            <person name="Tapia R."/>
            <person name="Han C."/>
            <person name="Land M."/>
            <person name="Hauser L."/>
            <person name="Markowitz V."/>
            <person name="Cheng J.-F."/>
            <person name="Hugenholtz P."/>
            <person name="Woyke T."/>
            <person name="Wu D."/>
            <person name="Tindall B."/>
            <person name="Schuetze A."/>
            <person name="Brambilla E."/>
            <person name="Klenk H.-P."/>
            <person name="Eisen J.A."/>
        </authorList>
    </citation>
    <scope>NUCLEOTIDE SEQUENCE [LARGE SCALE GENOMIC DNA]</scope>
    <source>
        <strain evidence="2">ATCC 25205 / DSM 745 / LMG 13164 / NCIMB 1802</strain>
    </source>
</reference>
<dbReference type="KEGG" id="cmr:Cycma_2832"/>
<dbReference type="AlphaFoldDB" id="G0J1D1"/>
<protein>
    <recommendedName>
        <fullName evidence="3">DUF4924 domain-containing protein</fullName>
    </recommendedName>
</protein>
<dbReference type="RefSeq" id="WP_014020861.1">
    <property type="nucleotide sequence ID" value="NC_015914.1"/>
</dbReference>
<dbReference type="InterPro" id="IPR032574">
    <property type="entry name" value="DUF4924"/>
</dbReference>
<dbReference type="EMBL" id="CP002955">
    <property type="protein sequence ID" value="AEL26570.1"/>
    <property type="molecule type" value="Genomic_DNA"/>
</dbReference>
<proteinExistence type="predicted"/>
<name>G0J1D1_CYCMS</name>
<organism evidence="1 2">
    <name type="scientific">Cyclobacterium marinum (strain ATCC 25205 / DSM 745 / LMG 13164 / NCIMB 1802)</name>
    <name type="common">Flectobacillus marinus</name>
    <dbReference type="NCBI Taxonomy" id="880070"/>
    <lineage>
        <taxon>Bacteria</taxon>
        <taxon>Pseudomonadati</taxon>
        <taxon>Bacteroidota</taxon>
        <taxon>Cytophagia</taxon>
        <taxon>Cytophagales</taxon>
        <taxon>Cyclobacteriaceae</taxon>
        <taxon>Cyclobacterium</taxon>
    </lineage>
</organism>
<keyword evidence="2" id="KW-1185">Reference proteome</keyword>
<evidence type="ECO:0000313" key="2">
    <source>
        <dbReference type="Proteomes" id="UP000001635"/>
    </source>
</evidence>
<dbReference type="Proteomes" id="UP000001635">
    <property type="component" value="Chromosome"/>
</dbReference>
<evidence type="ECO:0000313" key="1">
    <source>
        <dbReference type="EMBL" id="AEL26570.1"/>
    </source>
</evidence>
<accession>G0J1D1</accession>
<gene>
    <name evidence="1" type="ordered locus">Cycma_2832</name>
</gene>
<dbReference type="eggNOG" id="ENOG502ZGS8">
    <property type="taxonomic scope" value="Bacteria"/>
</dbReference>
<dbReference type="STRING" id="880070.Cycma_2832"/>